<dbReference type="GO" id="GO:0022900">
    <property type="term" value="P:electron transport chain"/>
    <property type="evidence" value="ECO:0007669"/>
    <property type="project" value="InterPro"/>
</dbReference>
<evidence type="ECO:0000313" key="2">
    <source>
        <dbReference type="EMBL" id="AVX03525.1"/>
    </source>
</evidence>
<dbReference type="EMBL" id="CP021330">
    <property type="protein sequence ID" value="AVX03525.1"/>
    <property type="molecule type" value="Genomic_DNA"/>
</dbReference>
<dbReference type="Pfam" id="PF01322">
    <property type="entry name" value="Cytochrom_C_2"/>
    <property type="match status" value="1"/>
</dbReference>
<keyword evidence="1" id="KW-0732">Signal</keyword>
<accession>A0A2R4MC67</accession>
<feature type="signal peptide" evidence="1">
    <location>
        <begin position="1"/>
        <end position="22"/>
    </location>
</feature>
<feature type="chain" id="PRO_5015303097" description="Cytochrome c556" evidence="1">
    <location>
        <begin position="23"/>
        <end position="200"/>
    </location>
</feature>
<dbReference type="InterPro" id="IPR002321">
    <property type="entry name" value="Cyt_c_II"/>
</dbReference>
<dbReference type="SUPFAM" id="SSF47175">
    <property type="entry name" value="Cytochromes"/>
    <property type="match status" value="1"/>
</dbReference>
<organism evidence="2 3">
    <name type="scientific">Maritalea myrionectae</name>
    <dbReference type="NCBI Taxonomy" id="454601"/>
    <lineage>
        <taxon>Bacteria</taxon>
        <taxon>Pseudomonadati</taxon>
        <taxon>Pseudomonadota</taxon>
        <taxon>Alphaproteobacteria</taxon>
        <taxon>Hyphomicrobiales</taxon>
        <taxon>Devosiaceae</taxon>
        <taxon>Maritalea</taxon>
    </lineage>
</organism>
<proteinExistence type="predicted"/>
<name>A0A2R4MC67_9HYPH</name>
<reference evidence="2 3" key="1">
    <citation type="submission" date="2017-05" db="EMBL/GenBank/DDBJ databases">
        <title>Genome Analysis of Maritalea myrionectae HL2708#5.</title>
        <authorList>
            <consortium name="Cotde Inc.-PKNU"/>
            <person name="Jang D."/>
            <person name="Oh H.-M."/>
        </authorList>
    </citation>
    <scope>NUCLEOTIDE SEQUENCE [LARGE SCALE GENOMIC DNA]</scope>
    <source>
        <strain evidence="2 3">HL2708#5</strain>
    </source>
</reference>
<dbReference type="Proteomes" id="UP000258927">
    <property type="component" value="Chromosome"/>
</dbReference>
<dbReference type="InterPro" id="IPR010980">
    <property type="entry name" value="Cyt_c/b562"/>
</dbReference>
<dbReference type="GO" id="GO:0005506">
    <property type="term" value="F:iron ion binding"/>
    <property type="evidence" value="ECO:0007669"/>
    <property type="project" value="InterPro"/>
</dbReference>
<dbReference type="PROSITE" id="PS51009">
    <property type="entry name" value="CYTCII"/>
    <property type="match status" value="1"/>
</dbReference>
<evidence type="ECO:0000256" key="1">
    <source>
        <dbReference type="SAM" id="SignalP"/>
    </source>
</evidence>
<sequence length="200" mass="21070">MNKIELTIGAVFSLAITGAALAHGGATGVVKERMDGMMAMGNAVKSLSSMMRGDVDYNADVVKTNAQTIQQHAGETLTKLFPEGTDGAPSEAKPEIWSDWSEFEILAKQLETYAVALEAAAPNGLMMQGQNNGGMMDSSDMMSGSGMMDSSDMMGSTGGMMGGSQMMDPEELANMPADGVFNMLAQTCASCHGKFRVEKK</sequence>
<evidence type="ECO:0008006" key="4">
    <source>
        <dbReference type="Google" id="ProtNLM"/>
    </source>
</evidence>
<dbReference type="KEGG" id="mmyr:MXMO3_00994"/>
<evidence type="ECO:0000313" key="3">
    <source>
        <dbReference type="Proteomes" id="UP000258927"/>
    </source>
</evidence>
<dbReference type="STRING" id="1122213.GCA_000423365_01801"/>
<dbReference type="GO" id="GO:0009055">
    <property type="term" value="F:electron transfer activity"/>
    <property type="evidence" value="ECO:0007669"/>
    <property type="project" value="InterPro"/>
</dbReference>
<gene>
    <name evidence="2" type="ORF">MXMO3_00994</name>
</gene>
<dbReference type="GO" id="GO:0020037">
    <property type="term" value="F:heme binding"/>
    <property type="evidence" value="ECO:0007669"/>
    <property type="project" value="InterPro"/>
</dbReference>
<keyword evidence="3" id="KW-1185">Reference proteome</keyword>
<dbReference type="Gene3D" id="1.20.120.10">
    <property type="entry name" value="Cytochrome c/b562"/>
    <property type="match status" value="1"/>
</dbReference>
<protein>
    <recommendedName>
        <fullName evidence="4">Cytochrome c556</fullName>
    </recommendedName>
</protein>
<dbReference type="AlphaFoldDB" id="A0A2R4MC67"/>
<dbReference type="RefSeq" id="WP_117395149.1">
    <property type="nucleotide sequence ID" value="NZ_CP021330.1"/>
</dbReference>